<dbReference type="EMBL" id="JAINUG010000094">
    <property type="protein sequence ID" value="KAJ8397928.1"/>
    <property type="molecule type" value="Genomic_DNA"/>
</dbReference>
<organism evidence="2 3">
    <name type="scientific">Aldrovandia affinis</name>
    <dbReference type="NCBI Taxonomy" id="143900"/>
    <lineage>
        <taxon>Eukaryota</taxon>
        <taxon>Metazoa</taxon>
        <taxon>Chordata</taxon>
        <taxon>Craniata</taxon>
        <taxon>Vertebrata</taxon>
        <taxon>Euteleostomi</taxon>
        <taxon>Actinopterygii</taxon>
        <taxon>Neopterygii</taxon>
        <taxon>Teleostei</taxon>
        <taxon>Notacanthiformes</taxon>
        <taxon>Halosauridae</taxon>
        <taxon>Aldrovandia</taxon>
    </lineage>
</organism>
<sequence>MPFLSPNPSCFPYGELQPTQPVSRAQGPWSCHSQQWHHTQCLSSNRTPQHSHTDGDQRAFTERSSLTGVHTGPPGNQCSSAQLRPLPCVPHPEIPSIPRCFPAKPCLFENDRQGPGGREHSSRAGETTGNATGNPTPGLLFLQVGWRMSTPKVLPGNFEEHRQRSAAALEVTGLTGRALTL</sequence>
<feature type="compositionally biased region" description="Low complexity" evidence="1">
    <location>
        <begin position="124"/>
        <end position="136"/>
    </location>
</feature>
<protein>
    <submittedName>
        <fullName evidence="2">Uncharacterized protein</fullName>
    </submittedName>
</protein>
<feature type="compositionally biased region" description="Basic and acidic residues" evidence="1">
    <location>
        <begin position="111"/>
        <end position="123"/>
    </location>
</feature>
<name>A0AAD7S8L8_9TELE</name>
<keyword evidence="3" id="KW-1185">Reference proteome</keyword>
<accession>A0AAD7S8L8</accession>
<proteinExistence type="predicted"/>
<dbReference type="Proteomes" id="UP001221898">
    <property type="component" value="Unassembled WGS sequence"/>
</dbReference>
<gene>
    <name evidence="2" type="ORF">AAFF_G00432750</name>
</gene>
<dbReference type="AlphaFoldDB" id="A0AAD7S8L8"/>
<reference evidence="2" key="1">
    <citation type="journal article" date="2023" name="Science">
        <title>Genome structures resolve the early diversification of teleost fishes.</title>
        <authorList>
            <person name="Parey E."/>
            <person name="Louis A."/>
            <person name="Montfort J."/>
            <person name="Bouchez O."/>
            <person name="Roques C."/>
            <person name="Iampietro C."/>
            <person name="Lluch J."/>
            <person name="Castinel A."/>
            <person name="Donnadieu C."/>
            <person name="Desvignes T."/>
            <person name="Floi Bucao C."/>
            <person name="Jouanno E."/>
            <person name="Wen M."/>
            <person name="Mejri S."/>
            <person name="Dirks R."/>
            <person name="Jansen H."/>
            <person name="Henkel C."/>
            <person name="Chen W.J."/>
            <person name="Zahm M."/>
            <person name="Cabau C."/>
            <person name="Klopp C."/>
            <person name="Thompson A.W."/>
            <person name="Robinson-Rechavi M."/>
            <person name="Braasch I."/>
            <person name="Lecointre G."/>
            <person name="Bobe J."/>
            <person name="Postlethwait J.H."/>
            <person name="Berthelot C."/>
            <person name="Roest Crollius H."/>
            <person name="Guiguen Y."/>
        </authorList>
    </citation>
    <scope>NUCLEOTIDE SEQUENCE</scope>
    <source>
        <strain evidence="2">NC1722</strain>
    </source>
</reference>
<evidence type="ECO:0000313" key="3">
    <source>
        <dbReference type="Proteomes" id="UP001221898"/>
    </source>
</evidence>
<evidence type="ECO:0000256" key="1">
    <source>
        <dbReference type="SAM" id="MobiDB-lite"/>
    </source>
</evidence>
<evidence type="ECO:0000313" key="2">
    <source>
        <dbReference type="EMBL" id="KAJ8397928.1"/>
    </source>
</evidence>
<feature type="region of interest" description="Disordered" evidence="1">
    <location>
        <begin position="111"/>
        <end position="136"/>
    </location>
</feature>
<comment type="caution">
    <text evidence="2">The sequence shown here is derived from an EMBL/GenBank/DDBJ whole genome shotgun (WGS) entry which is preliminary data.</text>
</comment>